<dbReference type="Proteomes" id="UP000034164">
    <property type="component" value="Unassembled WGS sequence"/>
</dbReference>
<sequence length="123" mass="14210">MSRLQGILVLRSTFHDRRAEQVRSVLRRSAGLTVSFNEQLSTTAILQRRTALYESAIWNVSRQVERQIEAATGNDLENKSIHWFANYHVSDLLSDPDYYLYYKERELVAGVPFFAIQIQSTVS</sequence>
<accession>A0A0G2J852</accession>
<evidence type="ECO:0000313" key="2">
    <source>
        <dbReference type="Proteomes" id="UP000034164"/>
    </source>
</evidence>
<name>A0A0G2J852_9EURO</name>
<organism evidence="1 2">
    <name type="scientific">[Emmonsia] crescens</name>
    <dbReference type="NCBI Taxonomy" id="73230"/>
    <lineage>
        <taxon>Eukaryota</taxon>
        <taxon>Fungi</taxon>
        <taxon>Dikarya</taxon>
        <taxon>Ascomycota</taxon>
        <taxon>Pezizomycotina</taxon>
        <taxon>Eurotiomycetes</taxon>
        <taxon>Eurotiomycetidae</taxon>
        <taxon>Onygenales</taxon>
        <taxon>Ajellomycetaceae</taxon>
        <taxon>Emergomyces</taxon>
    </lineage>
</organism>
<gene>
    <name evidence="1" type="ORF">EMCG_03872</name>
</gene>
<dbReference type="VEuPathDB" id="FungiDB:EMCG_03872"/>
<reference evidence="2" key="1">
    <citation type="journal article" date="2015" name="PLoS Genet.">
        <title>The dynamic genome and transcriptome of the human fungal pathogen Blastomyces and close relative Emmonsia.</title>
        <authorList>
            <person name="Munoz J.F."/>
            <person name="Gauthier G.M."/>
            <person name="Desjardins C.A."/>
            <person name="Gallo J.E."/>
            <person name="Holder J."/>
            <person name="Sullivan T.D."/>
            <person name="Marty A.J."/>
            <person name="Carmen J.C."/>
            <person name="Chen Z."/>
            <person name="Ding L."/>
            <person name="Gujja S."/>
            <person name="Magrini V."/>
            <person name="Misas E."/>
            <person name="Mitreva M."/>
            <person name="Priest M."/>
            <person name="Saif S."/>
            <person name="Whiston E.A."/>
            <person name="Young S."/>
            <person name="Zeng Q."/>
            <person name="Goldman W.E."/>
            <person name="Mardis E.R."/>
            <person name="Taylor J.W."/>
            <person name="McEwen J.G."/>
            <person name="Clay O.K."/>
            <person name="Klein B.S."/>
            <person name="Cuomo C.A."/>
        </authorList>
    </citation>
    <scope>NUCLEOTIDE SEQUENCE [LARGE SCALE GENOMIC DNA]</scope>
    <source>
        <strain evidence="2">UAMH 3008</strain>
    </source>
</reference>
<proteinExistence type="predicted"/>
<dbReference type="OrthoDB" id="10300200at2759"/>
<dbReference type="EMBL" id="LCZI01001263">
    <property type="protein sequence ID" value="KKZ61626.1"/>
    <property type="molecule type" value="Genomic_DNA"/>
</dbReference>
<evidence type="ECO:0000313" key="1">
    <source>
        <dbReference type="EMBL" id="KKZ61626.1"/>
    </source>
</evidence>
<comment type="caution">
    <text evidence="1">The sequence shown here is derived from an EMBL/GenBank/DDBJ whole genome shotgun (WGS) entry which is preliminary data.</text>
</comment>
<protein>
    <submittedName>
        <fullName evidence="1">Uncharacterized protein</fullName>
    </submittedName>
</protein>
<dbReference type="AlphaFoldDB" id="A0A0G2J852"/>